<dbReference type="InterPro" id="IPR011611">
    <property type="entry name" value="PfkB_dom"/>
</dbReference>
<accession>A0A853ZQQ4</accession>
<keyword evidence="2" id="KW-0808">Transferase</keyword>
<evidence type="ECO:0000256" key="1">
    <source>
        <dbReference type="ARBA" id="ARBA00010688"/>
    </source>
</evidence>
<protein>
    <submittedName>
        <fullName evidence="5">Fructoselysine 6-kinase</fullName>
    </submittedName>
</protein>
<dbReference type="InterPro" id="IPR002173">
    <property type="entry name" value="Carboh/pur_kinase_PfkB_CS"/>
</dbReference>
<reference evidence="5 6" key="1">
    <citation type="submission" date="2016-11" db="EMBL/GenBank/DDBJ databases">
        <title>Draft genome of Pseudomonas versuta A4R1.12.</title>
        <authorList>
            <person name="See-Too W.-S."/>
        </authorList>
    </citation>
    <scope>NUCLEOTIDE SEQUENCE [LARGE SCALE GENOMIC DNA]</scope>
    <source>
        <strain evidence="5 6">A4R1.12</strain>
    </source>
</reference>
<comment type="caution">
    <text evidence="5">The sequence shown here is derived from an EMBL/GenBank/DDBJ whole genome shotgun (WGS) entry which is preliminary data.</text>
</comment>
<sequence>MKRLVTVGDNCIDVYPALGRGFSGGNAVNVAVHSARHGMRPAYIGWVGEDAWGEQLRRELGAKGVDVSHVHGKPGSTALTFVELHGSDRVLGDYAEGVMSDFYLSEQDLAWIGQFDMVHAGIWGHVEPYLAGLKARDKIISFDFADKWDSPLWRELPPSLDYAFASAPADTPELRGRLREVTGMGAGTAIATLGAEGSLAYDGQQFYRQCALPVNIVDTMGAGDAFIAGFLYAAACGLGVKQAMEQGAAGAARTLQCQGAWD</sequence>
<name>A0A853ZQQ4_9PSED</name>
<dbReference type="SUPFAM" id="SSF53613">
    <property type="entry name" value="Ribokinase-like"/>
    <property type="match status" value="1"/>
</dbReference>
<keyword evidence="3" id="KW-0418">Kinase</keyword>
<proteinExistence type="inferred from homology"/>
<feature type="domain" description="Carbohydrate kinase PfkB" evidence="4">
    <location>
        <begin position="23"/>
        <end position="260"/>
    </location>
</feature>
<evidence type="ECO:0000256" key="2">
    <source>
        <dbReference type="ARBA" id="ARBA00022679"/>
    </source>
</evidence>
<dbReference type="InterPro" id="IPR029056">
    <property type="entry name" value="Ribokinase-like"/>
</dbReference>
<evidence type="ECO:0000313" key="5">
    <source>
        <dbReference type="EMBL" id="OKA20874.1"/>
    </source>
</evidence>
<dbReference type="RefSeq" id="WP_073510029.1">
    <property type="nucleotide sequence ID" value="NZ_MPJD01000025.1"/>
</dbReference>
<dbReference type="PROSITE" id="PS00584">
    <property type="entry name" value="PFKB_KINASES_2"/>
    <property type="match status" value="1"/>
</dbReference>
<dbReference type="PROSITE" id="PS00583">
    <property type="entry name" value="PFKB_KINASES_1"/>
    <property type="match status" value="1"/>
</dbReference>
<gene>
    <name evidence="5" type="ORF">BOH74_16145</name>
</gene>
<comment type="similarity">
    <text evidence="1">Belongs to the carbohydrate kinase PfkB family.</text>
</comment>
<dbReference type="Pfam" id="PF00294">
    <property type="entry name" value="PfkB"/>
    <property type="match status" value="1"/>
</dbReference>
<dbReference type="NCBIfam" id="NF007321">
    <property type="entry name" value="PRK09813.1"/>
    <property type="match status" value="1"/>
</dbReference>
<dbReference type="PANTHER" id="PTHR43085">
    <property type="entry name" value="HEXOKINASE FAMILY MEMBER"/>
    <property type="match status" value="1"/>
</dbReference>
<evidence type="ECO:0000259" key="4">
    <source>
        <dbReference type="Pfam" id="PF00294"/>
    </source>
</evidence>
<dbReference type="InterPro" id="IPR050306">
    <property type="entry name" value="PfkB_Carbo_kinase"/>
</dbReference>
<organism evidence="5 6">
    <name type="scientific">Pseudomonas versuta</name>
    <dbReference type="NCBI Taxonomy" id="1788301"/>
    <lineage>
        <taxon>Bacteria</taxon>
        <taxon>Pseudomonadati</taxon>
        <taxon>Pseudomonadota</taxon>
        <taxon>Gammaproteobacteria</taxon>
        <taxon>Pseudomonadales</taxon>
        <taxon>Pseudomonadaceae</taxon>
        <taxon>Pseudomonas</taxon>
    </lineage>
</organism>
<dbReference type="Proteomes" id="UP000185990">
    <property type="component" value="Unassembled WGS sequence"/>
</dbReference>
<dbReference type="AlphaFoldDB" id="A0A853ZQQ4"/>
<dbReference type="GO" id="GO:0016301">
    <property type="term" value="F:kinase activity"/>
    <property type="evidence" value="ECO:0007669"/>
    <property type="project" value="UniProtKB-KW"/>
</dbReference>
<evidence type="ECO:0000256" key="3">
    <source>
        <dbReference type="ARBA" id="ARBA00022777"/>
    </source>
</evidence>
<dbReference type="EMBL" id="MPJD01000025">
    <property type="protein sequence ID" value="OKA20874.1"/>
    <property type="molecule type" value="Genomic_DNA"/>
</dbReference>
<dbReference type="PANTHER" id="PTHR43085:SF41">
    <property type="entry name" value="FRUCTOSELYSINE 6-KINASE"/>
    <property type="match status" value="1"/>
</dbReference>
<dbReference type="Gene3D" id="3.40.1190.20">
    <property type="match status" value="1"/>
</dbReference>
<evidence type="ECO:0000313" key="6">
    <source>
        <dbReference type="Proteomes" id="UP000185990"/>
    </source>
</evidence>